<evidence type="ECO:0000313" key="3">
    <source>
        <dbReference type="Proteomes" id="UP001151529"/>
    </source>
</evidence>
<name>A0A9Q0TAX3_SALVM</name>
<reference evidence="2" key="1">
    <citation type="submission" date="2022-11" db="EMBL/GenBank/DDBJ databases">
        <authorList>
            <person name="Hyden B.L."/>
            <person name="Feng K."/>
            <person name="Yates T."/>
            <person name="Jawdy S."/>
            <person name="Smart L.B."/>
            <person name="Muchero W."/>
        </authorList>
    </citation>
    <scope>NUCLEOTIDE SEQUENCE</scope>
    <source>
        <tissue evidence="2">Shoot tip</tissue>
    </source>
</reference>
<evidence type="ECO:0000256" key="1">
    <source>
        <dbReference type="SAM" id="MobiDB-lite"/>
    </source>
</evidence>
<proteinExistence type="predicted"/>
<comment type="caution">
    <text evidence="2">The sequence shown here is derived from an EMBL/GenBank/DDBJ whole genome shotgun (WGS) entry which is preliminary data.</text>
</comment>
<dbReference type="Proteomes" id="UP001151529">
    <property type="component" value="Chromosome 4"/>
</dbReference>
<keyword evidence="3" id="KW-1185">Reference proteome</keyword>
<reference evidence="2" key="2">
    <citation type="journal article" date="2023" name="Int. J. Mol. Sci.">
        <title>De Novo Assembly and Annotation of 11 Diverse Shrub Willow (Salix) Genomes Reveals Novel Gene Organization in Sex-Linked Regions.</title>
        <authorList>
            <person name="Hyden B."/>
            <person name="Feng K."/>
            <person name="Yates T.B."/>
            <person name="Jawdy S."/>
            <person name="Cereghino C."/>
            <person name="Smart L.B."/>
            <person name="Muchero W."/>
        </authorList>
    </citation>
    <scope>NUCLEOTIDE SEQUENCE [LARGE SCALE GENOMIC DNA]</scope>
    <source>
        <tissue evidence="2">Shoot tip</tissue>
    </source>
</reference>
<evidence type="ECO:0000313" key="2">
    <source>
        <dbReference type="EMBL" id="KAJ6706965.1"/>
    </source>
</evidence>
<dbReference type="EMBL" id="JAPFFL010000008">
    <property type="protein sequence ID" value="KAJ6706965.1"/>
    <property type="molecule type" value="Genomic_DNA"/>
</dbReference>
<feature type="region of interest" description="Disordered" evidence="1">
    <location>
        <begin position="82"/>
        <end position="103"/>
    </location>
</feature>
<sequence length="103" mass="11730">MEIVYESIGESLLPNKDVNDLQQGILSMVMAADDYLVANPDAYAQPNMKCWASSSIGLSVCYVRSECLLHNIYDSTKLWMNRYDHGNGRRSQGDERERKPKDL</sequence>
<gene>
    <name evidence="2" type="ORF">OIU85_027327</name>
</gene>
<protein>
    <submittedName>
        <fullName evidence="2">Uncharacterized protein</fullName>
    </submittedName>
</protein>
<organism evidence="2 3">
    <name type="scientific">Salix viminalis</name>
    <name type="common">Common osier</name>
    <name type="synonym">Basket willow</name>
    <dbReference type="NCBI Taxonomy" id="40686"/>
    <lineage>
        <taxon>Eukaryota</taxon>
        <taxon>Viridiplantae</taxon>
        <taxon>Streptophyta</taxon>
        <taxon>Embryophyta</taxon>
        <taxon>Tracheophyta</taxon>
        <taxon>Spermatophyta</taxon>
        <taxon>Magnoliopsida</taxon>
        <taxon>eudicotyledons</taxon>
        <taxon>Gunneridae</taxon>
        <taxon>Pentapetalae</taxon>
        <taxon>rosids</taxon>
        <taxon>fabids</taxon>
        <taxon>Malpighiales</taxon>
        <taxon>Salicaceae</taxon>
        <taxon>Saliceae</taxon>
        <taxon>Salix</taxon>
    </lineage>
</organism>
<dbReference type="AlphaFoldDB" id="A0A9Q0TAX3"/>
<accession>A0A9Q0TAX3</accession>